<dbReference type="AlphaFoldDB" id="A0A164E2K1"/>
<evidence type="ECO:0000313" key="1">
    <source>
        <dbReference type="EMBL" id="KZR96357.1"/>
    </source>
</evidence>
<proteinExistence type="predicted"/>
<protein>
    <submittedName>
        <fullName evidence="1">Uncharacterized protein</fullName>
    </submittedName>
</protein>
<reference evidence="1 2" key="1">
    <citation type="submission" date="2016-03" db="EMBL/GenBank/DDBJ databases">
        <title>EvidentialGene: Evidence-directed Construction of Genes on Genomes.</title>
        <authorList>
            <person name="Gilbert D.G."/>
            <person name="Choi J.-H."/>
            <person name="Mockaitis K."/>
            <person name="Colbourne J."/>
            <person name="Pfrender M."/>
        </authorList>
    </citation>
    <scope>NUCLEOTIDE SEQUENCE [LARGE SCALE GENOMIC DNA]</scope>
    <source>
        <strain evidence="1 2">Xinb3</strain>
        <tissue evidence="1">Complete organism</tissue>
    </source>
</reference>
<evidence type="ECO:0000313" key="2">
    <source>
        <dbReference type="Proteomes" id="UP000076858"/>
    </source>
</evidence>
<keyword evidence="2" id="KW-1185">Reference proteome</keyword>
<gene>
    <name evidence="1" type="ORF">APZ42_009347</name>
</gene>
<organism evidence="1 2">
    <name type="scientific">Daphnia magna</name>
    <dbReference type="NCBI Taxonomy" id="35525"/>
    <lineage>
        <taxon>Eukaryota</taxon>
        <taxon>Metazoa</taxon>
        <taxon>Ecdysozoa</taxon>
        <taxon>Arthropoda</taxon>
        <taxon>Crustacea</taxon>
        <taxon>Branchiopoda</taxon>
        <taxon>Diplostraca</taxon>
        <taxon>Cladocera</taxon>
        <taxon>Anomopoda</taxon>
        <taxon>Daphniidae</taxon>
        <taxon>Daphnia</taxon>
    </lineage>
</organism>
<dbReference type="Proteomes" id="UP000076858">
    <property type="component" value="Unassembled WGS sequence"/>
</dbReference>
<name>A0A164E2K1_9CRUS</name>
<dbReference type="EMBL" id="LRGB01025176">
    <property type="protein sequence ID" value="KZR96357.1"/>
    <property type="molecule type" value="Genomic_DNA"/>
</dbReference>
<comment type="caution">
    <text evidence="1">The sequence shown here is derived from an EMBL/GenBank/DDBJ whole genome shotgun (WGS) entry which is preliminary data.</text>
</comment>
<accession>A0A164E2K1</accession>
<sequence>MKVRESAFAFATFKEKCAMRFSSSFPFLSVEWEFQIGLFALESMQITALLSSVS</sequence>